<dbReference type="Proteomes" id="UP000242913">
    <property type="component" value="Unassembled WGS sequence"/>
</dbReference>
<dbReference type="PRINTS" id="PR01301">
    <property type="entry name" value="RGSPROTEIN"/>
</dbReference>
<feature type="domain" description="RGS" evidence="2">
    <location>
        <begin position="229"/>
        <end position="347"/>
    </location>
</feature>
<dbReference type="EMBL" id="KZ270024">
    <property type="protein sequence ID" value="OZC07703.1"/>
    <property type="molecule type" value="Genomic_DNA"/>
</dbReference>
<name>A0A238BQY2_9BILA</name>
<dbReference type="Gene3D" id="1.10.167.10">
    <property type="entry name" value="Regulator of G-protein Signalling 4, domain 2"/>
    <property type="match status" value="1"/>
</dbReference>
<evidence type="ECO:0000313" key="4">
    <source>
        <dbReference type="Proteomes" id="UP000242913"/>
    </source>
</evidence>
<accession>A0A238BQY2</accession>
<dbReference type="SUPFAM" id="SSF48097">
    <property type="entry name" value="Regulator of G-protein signaling, RGS"/>
    <property type="match status" value="1"/>
</dbReference>
<feature type="compositionally biased region" description="Polar residues" evidence="1">
    <location>
        <begin position="1"/>
        <end position="11"/>
    </location>
</feature>
<dbReference type="FunFam" id="1.10.167.10:FF:000001">
    <property type="entry name" value="Putative regulator of g-protein signaling 12"/>
    <property type="match status" value="1"/>
</dbReference>
<keyword evidence="4" id="KW-1185">Reference proteome</keyword>
<proteinExistence type="predicted"/>
<dbReference type="PANTHER" id="PTHR10845">
    <property type="entry name" value="REGULATOR OF G PROTEIN SIGNALING"/>
    <property type="match status" value="1"/>
</dbReference>
<feature type="compositionally biased region" description="Basic residues" evidence="1">
    <location>
        <begin position="12"/>
        <end position="21"/>
    </location>
</feature>
<dbReference type="SMART" id="SM00315">
    <property type="entry name" value="RGS"/>
    <property type="match status" value="1"/>
</dbReference>
<evidence type="ECO:0000259" key="2">
    <source>
        <dbReference type="PROSITE" id="PS50132"/>
    </source>
</evidence>
<dbReference type="InterPro" id="IPR016137">
    <property type="entry name" value="RGS"/>
</dbReference>
<organism evidence="3 4">
    <name type="scientific">Onchocerca flexuosa</name>
    <dbReference type="NCBI Taxonomy" id="387005"/>
    <lineage>
        <taxon>Eukaryota</taxon>
        <taxon>Metazoa</taxon>
        <taxon>Ecdysozoa</taxon>
        <taxon>Nematoda</taxon>
        <taxon>Chromadorea</taxon>
        <taxon>Rhabditida</taxon>
        <taxon>Spirurina</taxon>
        <taxon>Spiruromorpha</taxon>
        <taxon>Filarioidea</taxon>
        <taxon>Onchocercidae</taxon>
        <taxon>Onchocerca</taxon>
    </lineage>
</organism>
<evidence type="ECO:0000313" key="3">
    <source>
        <dbReference type="EMBL" id="OZC07703.1"/>
    </source>
</evidence>
<dbReference type="PROSITE" id="PS50132">
    <property type="entry name" value="RGS"/>
    <property type="match status" value="1"/>
</dbReference>
<dbReference type="AlphaFoldDB" id="A0A238BQY2"/>
<dbReference type="PANTHER" id="PTHR10845:SF259">
    <property type="entry name" value="RGS DOMAIN-CONTAINING PROTEIN-RELATED"/>
    <property type="match status" value="1"/>
</dbReference>
<sequence length="372" mass="41846">MRNSDWSSHNPQTHHHHHHRYNQTESLSPSSSGHTAPLLPHQYSKSGWTYGLDPCGAECSKNSKGVHSNLRIAAKVKTVSLAASKIPVSIRHNDLDYTTGSSSITSSTTVSENLHRELIGVPFITTTSDITSDGSSIADVKQSTGTSTNAHYLCANDSVTSVRRAASFTFSPKGHLDRVNQRSQLHGVEPKRRFARFAKTLDFIRSKMDSCSTSTLYPSKEEIMLWQDSFERLLNHKYGCLLFRTFLKGEFSDENVDFWIECEEFRKMKEGKKSTIQKAHSIYNKYIAEQSPKEVNLDSDTRAATKAALENGAKPNMFSLAQTRIEQLMAKDSYRRFLKSKLFLDLLNSGTSTVSNTNKTLSKDSEHERQLK</sequence>
<dbReference type="InterPro" id="IPR044926">
    <property type="entry name" value="RGS_subdomain_2"/>
</dbReference>
<feature type="region of interest" description="Disordered" evidence="1">
    <location>
        <begin position="1"/>
        <end position="39"/>
    </location>
</feature>
<gene>
    <name evidence="3" type="ORF">X798_05258</name>
</gene>
<feature type="compositionally biased region" description="Polar residues" evidence="1">
    <location>
        <begin position="23"/>
        <end position="34"/>
    </location>
</feature>
<dbReference type="Pfam" id="PF00615">
    <property type="entry name" value="RGS"/>
    <property type="match status" value="1"/>
</dbReference>
<dbReference type="InterPro" id="IPR036305">
    <property type="entry name" value="RGS_sf"/>
</dbReference>
<evidence type="ECO:0000256" key="1">
    <source>
        <dbReference type="SAM" id="MobiDB-lite"/>
    </source>
</evidence>
<dbReference type="OrthoDB" id="196547at2759"/>
<reference evidence="3 4" key="1">
    <citation type="submission" date="2015-12" db="EMBL/GenBank/DDBJ databases">
        <title>Draft genome of the nematode, Onchocerca flexuosa.</title>
        <authorList>
            <person name="Mitreva M."/>
        </authorList>
    </citation>
    <scope>NUCLEOTIDE SEQUENCE [LARGE SCALE GENOMIC DNA]</scope>
    <source>
        <strain evidence="3">Red Deer</strain>
    </source>
</reference>
<protein>
    <submittedName>
        <fullName evidence="3">Regulator of G protein signaling domain protein</fullName>
    </submittedName>
</protein>